<dbReference type="InterPro" id="IPR011437">
    <property type="entry name" value="DUF1540"/>
</dbReference>
<evidence type="ECO:0000313" key="2">
    <source>
        <dbReference type="EMBL" id="KEZ86289.1"/>
    </source>
</evidence>
<protein>
    <recommendedName>
        <fullName evidence="1">DUF1540 domain-containing protein</fullName>
    </recommendedName>
</protein>
<sequence>MVLLQCSVHNCIHNNSNYCNLNQITIGGSNTYQPDGTNCENFINKSSALTNSISINTPYSNVNCKAEQCIYNKKLKCTANSIDISGYTSSTSEETLCATFQYNPN</sequence>
<dbReference type="STRING" id="318464.IO99_10465"/>
<gene>
    <name evidence="2" type="ORF">IO99_10465</name>
</gene>
<dbReference type="AlphaFoldDB" id="A0A084JBF5"/>
<organism evidence="2 3">
    <name type="scientific">Clostridium sulfidigenes</name>
    <dbReference type="NCBI Taxonomy" id="318464"/>
    <lineage>
        <taxon>Bacteria</taxon>
        <taxon>Bacillati</taxon>
        <taxon>Bacillota</taxon>
        <taxon>Clostridia</taxon>
        <taxon>Eubacteriales</taxon>
        <taxon>Clostridiaceae</taxon>
        <taxon>Clostridium</taxon>
    </lineage>
</organism>
<accession>A0A084JBF5</accession>
<evidence type="ECO:0000313" key="3">
    <source>
        <dbReference type="Proteomes" id="UP000028542"/>
    </source>
</evidence>
<dbReference type="EMBL" id="JPMD01000024">
    <property type="protein sequence ID" value="KEZ86289.1"/>
    <property type="molecule type" value="Genomic_DNA"/>
</dbReference>
<reference evidence="2 3" key="1">
    <citation type="submission" date="2014-07" db="EMBL/GenBank/DDBJ databases">
        <title>Draft genome of Clostridium sulfidigenes 113A isolated from sediments associated with methane hydrate from Krishna Godavari basin.</title>
        <authorList>
            <person name="Honkalas V.S."/>
            <person name="Dabir A.P."/>
            <person name="Arora P."/>
            <person name="Dhakephalkar P.K."/>
        </authorList>
    </citation>
    <scope>NUCLEOTIDE SEQUENCE [LARGE SCALE GENOMIC DNA]</scope>
    <source>
        <strain evidence="2 3">113A</strain>
    </source>
</reference>
<dbReference type="RefSeq" id="WP_035132960.1">
    <property type="nucleotide sequence ID" value="NZ_JPMD01000024.1"/>
</dbReference>
<keyword evidence="3" id="KW-1185">Reference proteome</keyword>
<feature type="domain" description="DUF1540" evidence="1">
    <location>
        <begin position="62"/>
        <end position="100"/>
    </location>
</feature>
<dbReference type="Proteomes" id="UP000028542">
    <property type="component" value="Unassembled WGS sequence"/>
</dbReference>
<dbReference type="Pfam" id="PF07561">
    <property type="entry name" value="DUF1540"/>
    <property type="match status" value="2"/>
</dbReference>
<name>A0A084JBF5_9CLOT</name>
<evidence type="ECO:0000259" key="1">
    <source>
        <dbReference type="Pfam" id="PF07561"/>
    </source>
</evidence>
<comment type="caution">
    <text evidence="2">The sequence shown here is derived from an EMBL/GenBank/DDBJ whole genome shotgun (WGS) entry which is preliminary data.</text>
</comment>
<proteinExistence type="predicted"/>
<feature type="domain" description="DUF1540" evidence="1">
    <location>
        <begin position="5"/>
        <end position="42"/>
    </location>
</feature>